<name>A0ABU9XYS0_9SPHN</name>
<organism evidence="1 2">
    <name type="scientific">Sphingomonas oligophenolica</name>
    <dbReference type="NCBI Taxonomy" id="301154"/>
    <lineage>
        <taxon>Bacteria</taxon>
        <taxon>Pseudomonadati</taxon>
        <taxon>Pseudomonadota</taxon>
        <taxon>Alphaproteobacteria</taxon>
        <taxon>Sphingomonadales</taxon>
        <taxon>Sphingomonadaceae</taxon>
        <taxon>Sphingomonas</taxon>
    </lineage>
</organism>
<dbReference type="EMBL" id="JBDIME010000002">
    <property type="protein sequence ID" value="MEN2788684.1"/>
    <property type="molecule type" value="Genomic_DNA"/>
</dbReference>
<comment type="caution">
    <text evidence="1">The sequence shown here is derived from an EMBL/GenBank/DDBJ whole genome shotgun (WGS) entry which is preliminary data.</text>
</comment>
<evidence type="ECO:0000313" key="1">
    <source>
        <dbReference type="EMBL" id="MEN2788684.1"/>
    </source>
</evidence>
<reference evidence="1 2" key="1">
    <citation type="submission" date="2024-05" db="EMBL/GenBank/DDBJ databases">
        <authorList>
            <person name="Liu Q."/>
            <person name="Xin Y.-H."/>
        </authorList>
    </citation>
    <scope>NUCLEOTIDE SEQUENCE [LARGE SCALE GENOMIC DNA]</scope>
    <source>
        <strain evidence="1 2">CGMCC 1.10181</strain>
    </source>
</reference>
<proteinExistence type="predicted"/>
<protein>
    <submittedName>
        <fullName evidence="1">Uncharacterized protein</fullName>
    </submittedName>
</protein>
<evidence type="ECO:0000313" key="2">
    <source>
        <dbReference type="Proteomes" id="UP001419910"/>
    </source>
</evidence>
<sequence>MRLYAEGAGDHVTVEGALHAWIDTDLSVQIDYADQWIAFGKIAAQGARAGGSG</sequence>
<gene>
    <name evidence="1" type="ORF">ABC974_03530</name>
</gene>
<accession>A0ABU9XYS0</accession>
<dbReference type="Proteomes" id="UP001419910">
    <property type="component" value="Unassembled WGS sequence"/>
</dbReference>
<keyword evidence="2" id="KW-1185">Reference proteome</keyword>